<dbReference type="AlphaFoldDB" id="K0SJ85"/>
<dbReference type="PANTHER" id="PTHR24153:SF8">
    <property type="entry name" value="FORKED, ISOFORM F"/>
    <property type="match status" value="1"/>
</dbReference>
<dbReference type="Proteomes" id="UP000266841">
    <property type="component" value="Unassembled WGS sequence"/>
</dbReference>
<evidence type="ECO:0000313" key="5">
    <source>
        <dbReference type="Proteomes" id="UP000266841"/>
    </source>
</evidence>
<dbReference type="OMA" id="CNYDINP"/>
<keyword evidence="5" id="KW-1185">Reference proteome</keyword>
<feature type="compositionally biased region" description="Basic and acidic residues" evidence="3">
    <location>
        <begin position="50"/>
        <end position="59"/>
    </location>
</feature>
<feature type="compositionally biased region" description="Basic and acidic residues" evidence="3">
    <location>
        <begin position="21"/>
        <end position="30"/>
    </location>
</feature>
<dbReference type="eggNOG" id="ENOG502RR8P">
    <property type="taxonomic scope" value="Eukaryota"/>
</dbReference>
<comment type="caution">
    <text evidence="4">The sequence shown here is derived from an EMBL/GenBank/DDBJ whole genome shotgun (WGS) entry which is preliminary data.</text>
</comment>
<feature type="region of interest" description="Disordered" evidence="3">
    <location>
        <begin position="1"/>
        <end position="106"/>
    </location>
</feature>
<evidence type="ECO:0000313" key="4">
    <source>
        <dbReference type="EMBL" id="EJK66278.1"/>
    </source>
</evidence>
<feature type="compositionally biased region" description="Polar residues" evidence="3">
    <location>
        <begin position="220"/>
        <end position="235"/>
    </location>
</feature>
<dbReference type="GO" id="GO:0051015">
    <property type="term" value="F:actin filament binding"/>
    <property type="evidence" value="ECO:0007669"/>
    <property type="project" value="TreeGrafter"/>
</dbReference>
<feature type="compositionally biased region" description="Polar residues" evidence="3">
    <location>
        <begin position="87"/>
        <end position="104"/>
    </location>
</feature>
<organism evidence="4 5">
    <name type="scientific">Thalassiosira oceanica</name>
    <name type="common">Marine diatom</name>
    <dbReference type="NCBI Taxonomy" id="159749"/>
    <lineage>
        <taxon>Eukaryota</taxon>
        <taxon>Sar</taxon>
        <taxon>Stramenopiles</taxon>
        <taxon>Ochrophyta</taxon>
        <taxon>Bacillariophyta</taxon>
        <taxon>Coscinodiscophyceae</taxon>
        <taxon>Thalassiosirophycidae</taxon>
        <taxon>Thalassiosirales</taxon>
        <taxon>Thalassiosiraceae</taxon>
        <taxon>Thalassiosira</taxon>
    </lineage>
</organism>
<keyword evidence="1" id="KW-0677">Repeat</keyword>
<evidence type="ECO:0000256" key="1">
    <source>
        <dbReference type="ARBA" id="ARBA00022737"/>
    </source>
</evidence>
<proteinExistence type="predicted"/>
<dbReference type="OrthoDB" id="49250at2759"/>
<dbReference type="InterPro" id="IPR052420">
    <property type="entry name" value="Espin/Espin-like"/>
</dbReference>
<feature type="compositionally biased region" description="Polar residues" evidence="3">
    <location>
        <begin position="33"/>
        <end position="49"/>
    </location>
</feature>
<dbReference type="PANTHER" id="PTHR24153">
    <property type="entry name" value="ESPIN"/>
    <property type="match status" value="1"/>
</dbReference>
<dbReference type="GO" id="GO:0005737">
    <property type="term" value="C:cytoplasm"/>
    <property type="evidence" value="ECO:0007669"/>
    <property type="project" value="TreeGrafter"/>
</dbReference>
<keyword evidence="2" id="KW-0040">ANK repeat</keyword>
<accession>K0SJ85</accession>
<evidence type="ECO:0000256" key="2">
    <source>
        <dbReference type="ARBA" id="ARBA00023043"/>
    </source>
</evidence>
<feature type="region of interest" description="Disordered" evidence="3">
    <location>
        <begin position="213"/>
        <end position="250"/>
    </location>
</feature>
<evidence type="ECO:0000256" key="3">
    <source>
        <dbReference type="SAM" id="MobiDB-lite"/>
    </source>
</evidence>
<dbReference type="EMBL" id="AGNL01015118">
    <property type="protein sequence ID" value="EJK66278.1"/>
    <property type="molecule type" value="Genomic_DNA"/>
</dbReference>
<sequence>MSWTGRHQPHDSRGMSSGYLRKSDGDRCDEMNDNASYFSDTSSITNPTEFDSRLGFSHDQEDDLPPQGRMAGIAEREKVKLNGFPGANQQPRASYGATTPAQPQQKEDEFSIYDSATSALTGLTGWTSMQNNYKNKNGVISRQVTRKSDISELGESATFPLAKSFFTEPSVVSSKVSTISFDVNGSIEASMDDFSQYDDLGNKITDGASEMRIHSKKSSPTHSMFSQSSNNSGNNRAPVPPLRDPALDDSEQDQMWEEDCNYDINPTLMFLVLESQNWEETVKLLDGKGLENKDNTWNLGSLFGGKKQDEERKALLEKRQAELRVQARTWIVRRERSGVLKWRMLPLHAALAFNAPFEVFLRLYHLYPGAVRCRNYAGMLPLHHTFKYGNEDKVLELLLDVFPEALTVRDDKGRLPVECTPQDGSDNERRSRILELFANFQVEVAMNSGKCPPPSYAASEKRDKQEEQGTLGAEPRYGSGENFLESIAANQPAEKAKDPTDDDEDSTDRYSLPDGDDESENNPRASNTPQKPVPSSKLLKKGLSPIPEDCSVSSPSNAAAQKIDEYLALSEKKRNRGIRKLLRRKKKV</sequence>
<name>K0SJ85_THAOC</name>
<feature type="region of interest" description="Disordered" evidence="3">
    <location>
        <begin position="451"/>
        <end position="559"/>
    </location>
</feature>
<protein>
    <submittedName>
        <fullName evidence="4">Uncharacterized protein</fullName>
    </submittedName>
</protein>
<reference evidence="4 5" key="1">
    <citation type="journal article" date="2012" name="Genome Biol.">
        <title>Genome and low-iron response of an oceanic diatom adapted to chronic iron limitation.</title>
        <authorList>
            <person name="Lommer M."/>
            <person name="Specht M."/>
            <person name="Roy A.S."/>
            <person name="Kraemer L."/>
            <person name="Andreson R."/>
            <person name="Gutowska M.A."/>
            <person name="Wolf J."/>
            <person name="Bergner S.V."/>
            <person name="Schilhabel M.B."/>
            <person name="Klostermeier U.C."/>
            <person name="Beiko R.G."/>
            <person name="Rosenstiel P."/>
            <person name="Hippler M."/>
            <person name="Laroche J."/>
        </authorList>
    </citation>
    <scope>NUCLEOTIDE SEQUENCE [LARGE SCALE GENOMIC DNA]</scope>
    <source>
        <strain evidence="4 5">CCMP1005</strain>
    </source>
</reference>
<gene>
    <name evidence="4" type="ORF">THAOC_12812</name>
</gene>
<dbReference type="GO" id="GO:0051017">
    <property type="term" value="P:actin filament bundle assembly"/>
    <property type="evidence" value="ECO:0007669"/>
    <property type="project" value="TreeGrafter"/>
</dbReference>